<evidence type="ECO:0000313" key="3">
    <source>
        <dbReference type="Proteomes" id="UP001476950"/>
    </source>
</evidence>
<keyword evidence="3" id="KW-1185">Reference proteome</keyword>
<protein>
    <submittedName>
        <fullName evidence="2">Uncharacterized protein</fullName>
    </submittedName>
</protein>
<dbReference type="EMBL" id="JAMPLM010000048">
    <property type="protein sequence ID" value="MEP1061933.1"/>
    <property type="molecule type" value="Genomic_DNA"/>
</dbReference>
<dbReference type="Proteomes" id="UP001476950">
    <property type="component" value="Unassembled WGS sequence"/>
</dbReference>
<evidence type="ECO:0000256" key="1">
    <source>
        <dbReference type="SAM" id="MobiDB-lite"/>
    </source>
</evidence>
<gene>
    <name evidence="2" type="ORF">NDI38_26520</name>
</gene>
<comment type="caution">
    <text evidence="2">The sequence shown here is derived from an EMBL/GenBank/DDBJ whole genome shotgun (WGS) entry which is preliminary data.</text>
</comment>
<feature type="region of interest" description="Disordered" evidence="1">
    <location>
        <begin position="1"/>
        <end position="44"/>
    </location>
</feature>
<name>A0ABV0KSB9_9CYAN</name>
<organism evidence="2 3">
    <name type="scientific">Stenomitos frigidus AS-A4</name>
    <dbReference type="NCBI Taxonomy" id="2933935"/>
    <lineage>
        <taxon>Bacteria</taxon>
        <taxon>Bacillati</taxon>
        <taxon>Cyanobacteriota</taxon>
        <taxon>Cyanophyceae</taxon>
        <taxon>Leptolyngbyales</taxon>
        <taxon>Leptolyngbyaceae</taxon>
        <taxon>Stenomitos</taxon>
    </lineage>
</organism>
<reference evidence="2 3" key="1">
    <citation type="submission" date="2022-04" db="EMBL/GenBank/DDBJ databases">
        <title>Positive selection, recombination, and allopatry shape intraspecific diversity of widespread and dominant cyanobacteria.</title>
        <authorList>
            <person name="Wei J."/>
            <person name="Shu W."/>
            <person name="Hu C."/>
        </authorList>
    </citation>
    <scope>NUCLEOTIDE SEQUENCE [LARGE SCALE GENOMIC DNA]</scope>
    <source>
        <strain evidence="2 3">AS-A4</strain>
    </source>
</reference>
<proteinExistence type="predicted"/>
<accession>A0ABV0KSB9</accession>
<evidence type="ECO:0000313" key="2">
    <source>
        <dbReference type="EMBL" id="MEP1061933.1"/>
    </source>
</evidence>
<sequence length="178" mass="19565">MSSTPPPSEPDEQLNLQLPGLPSSSPVPPKGKSKRKAKTPGPLPTVETVLANFASLTTERLDMRDALTVSIRRKGGSQQAYIQVTASIYRLGFGYQSARLFYEAYNLPPSSRNDLPPGVLRVLLVYEFAVMRRLDSHVMEASAQTEVDNEIVAEAKLAVQATKRFLYWLDCGKTLPGS</sequence>
<dbReference type="RefSeq" id="WP_190455477.1">
    <property type="nucleotide sequence ID" value="NZ_JAMPLM010000048.1"/>
</dbReference>